<evidence type="ECO:0000313" key="1">
    <source>
        <dbReference type="EMBL" id="KAG0410699.1"/>
    </source>
</evidence>
<gene>
    <name evidence="1" type="ORF">HPB47_012183</name>
</gene>
<dbReference type="EMBL" id="JABSTQ010011497">
    <property type="protein sequence ID" value="KAG0410699.1"/>
    <property type="molecule type" value="Genomic_DNA"/>
</dbReference>
<name>A0AC60NUB2_IXOPE</name>
<organism evidence="1 2">
    <name type="scientific">Ixodes persulcatus</name>
    <name type="common">Taiga tick</name>
    <dbReference type="NCBI Taxonomy" id="34615"/>
    <lineage>
        <taxon>Eukaryota</taxon>
        <taxon>Metazoa</taxon>
        <taxon>Ecdysozoa</taxon>
        <taxon>Arthropoda</taxon>
        <taxon>Chelicerata</taxon>
        <taxon>Arachnida</taxon>
        <taxon>Acari</taxon>
        <taxon>Parasitiformes</taxon>
        <taxon>Ixodida</taxon>
        <taxon>Ixodoidea</taxon>
        <taxon>Ixodidae</taxon>
        <taxon>Ixodinae</taxon>
        <taxon>Ixodes</taxon>
    </lineage>
</organism>
<accession>A0AC60NUB2</accession>
<reference evidence="1 2" key="1">
    <citation type="journal article" date="2020" name="Cell">
        <title>Large-Scale Comparative Analyses of Tick Genomes Elucidate Their Genetic Diversity and Vector Capacities.</title>
        <authorList>
            <consortium name="Tick Genome and Microbiome Consortium (TIGMIC)"/>
            <person name="Jia N."/>
            <person name="Wang J."/>
            <person name="Shi W."/>
            <person name="Du L."/>
            <person name="Sun Y."/>
            <person name="Zhan W."/>
            <person name="Jiang J.F."/>
            <person name="Wang Q."/>
            <person name="Zhang B."/>
            <person name="Ji P."/>
            <person name="Bell-Sakyi L."/>
            <person name="Cui X.M."/>
            <person name="Yuan T.T."/>
            <person name="Jiang B.G."/>
            <person name="Yang W.F."/>
            <person name="Lam T.T."/>
            <person name="Chang Q.C."/>
            <person name="Ding S.J."/>
            <person name="Wang X.J."/>
            <person name="Zhu J.G."/>
            <person name="Ruan X.D."/>
            <person name="Zhao L."/>
            <person name="Wei J.T."/>
            <person name="Ye R.Z."/>
            <person name="Que T.C."/>
            <person name="Du C.H."/>
            <person name="Zhou Y.H."/>
            <person name="Cheng J.X."/>
            <person name="Dai P.F."/>
            <person name="Guo W.B."/>
            <person name="Han X.H."/>
            <person name="Huang E.J."/>
            <person name="Li L.F."/>
            <person name="Wei W."/>
            <person name="Gao Y.C."/>
            <person name="Liu J.Z."/>
            <person name="Shao H.Z."/>
            <person name="Wang X."/>
            <person name="Wang C.C."/>
            <person name="Yang T.C."/>
            <person name="Huo Q.B."/>
            <person name="Li W."/>
            <person name="Chen H.Y."/>
            <person name="Chen S.E."/>
            <person name="Zhou L.G."/>
            <person name="Ni X.B."/>
            <person name="Tian J.H."/>
            <person name="Sheng Y."/>
            <person name="Liu T."/>
            <person name="Pan Y.S."/>
            <person name="Xia L.Y."/>
            <person name="Li J."/>
            <person name="Zhao F."/>
            <person name="Cao W.C."/>
        </authorList>
    </citation>
    <scope>NUCLEOTIDE SEQUENCE [LARGE SCALE GENOMIC DNA]</scope>
    <source>
        <strain evidence="1">Iper-2018</strain>
    </source>
</reference>
<proteinExistence type="predicted"/>
<keyword evidence="2" id="KW-1185">Reference proteome</keyword>
<dbReference type="Proteomes" id="UP000805193">
    <property type="component" value="Unassembled WGS sequence"/>
</dbReference>
<evidence type="ECO:0000313" key="2">
    <source>
        <dbReference type="Proteomes" id="UP000805193"/>
    </source>
</evidence>
<protein>
    <submittedName>
        <fullName evidence="1">Uncharacterized protein</fullName>
    </submittedName>
</protein>
<comment type="caution">
    <text evidence="1">The sequence shown here is derived from an EMBL/GenBank/DDBJ whole genome shotgun (WGS) entry which is preliminary data.</text>
</comment>
<sequence length="103" mass="11223">MPAVRPRPCHPRLYQQKSYVAALQQPKDTRSRSQSRAAATEKPQSPRQSKDGRDDPGLPALQQTSPLHPSDFAPDASWSRTAPDALEDSESSAPSSTTVALRT</sequence>